<dbReference type="CDD" id="cd09272">
    <property type="entry name" value="RNase_HI_RT_Ty1"/>
    <property type="match status" value="1"/>
</dbReference>
<dbReference type="InterPro" id="IPR013103">
    <property type="entry name" value="RVT_2"/>
</dbReference>
<accession>A0A833X478</accession>
<dbReference type="SUPFAM" id="SSF56672">
    <property type="entry name" value="DNA/RNA polymerases"/>
    <property type="match status" value="1"/>
</dbReference>
<dbReference type="PANTHER" id="PTHR11439:SF455">
    <property type="entry name" value="RLK (RECEPTOR-LIKE PROTEIN KINASE) 8, PUTATIVE-RELATED"/>
    <property type="match status" value="1"/>
</dbReference>
<evidence type="ECO:0000259" key="1">
    <source>
        <dbReference type="Pfam" id="PF07727"/>
    </source>
</evidence>
<dbReference type="InterPro" id="IPR043502">
    <property type="entry name" value="DNA/RNA_pol_sf"/>
</dbReference>
<organism evidence="2 3">
    <name type="scientific">Juglans regia</name>
    <name type="common">English walnut</name>
    <dbReference type="NCBI Taxonomy" id="51240"/>
    <lineage>
        <taxon>Eukaryota</taxon>
        <taxon>Viridiplantae</taxon>
        <taxon>Streptophyta</taxon>
        <taxon>Embryophyta</taxon>
        <taxon>Tracheophyta</taxon>
        <taxon>Spermatophyta</taxon>
        <taxon>Magnoliopsida</taxon>
        <taxon>eudicotyledons</taxon>
        <taxon>Gunneridae</taxon>
        <taxon>Pentapetalae</taxon>
        <taxon>rosids</taxon>
        <taxon>fabids</taxon>
        <taxon>Fagales</taxon>
        <taxon>Juglandaceae</taxon>
        <taxon>Juglans</taxon>
    </lineage>
</organism>
<dbReference type="Pfam" id="PF07727">
    <property type="entry name" value="RVT_2"/>
    <property type="match status" value="1"/>
</dbReference>
<protein>
    <recommendedName>
        <fullName evidence="1">Reverse transcriptase Ty1/copia-type domain-containing protein</fullName>
    </recommendedName>
</protein>
<reference evidence="2" key="1">
    <citation type="submission" date="2015-10" db="EMBL/GenBank/DDBJ databases">
        <authorList>
            <person name="Martinez-Garcia P.J."/>
            <person name="Crepeau M.W."/>
            <person name="Puiu D."/>
            <person name="Gonzalez-Ibeas D."/>
            <person name="Whalen J."/>
            <person name="Stevens K."/>
            <person name="Paul R."/>
            <person name="Butterfield T."/>
            <person name="Britton M."/>
            <person name="Reagan R."/>
            <person name="Chakraborty S."/>
            <person name="Walawage S.L."/>
            <person name="Vasquez-Gross H.A."/>
            <person name="Cardeno C."/>
            <person name="Famula R."/>
            <person name="Pratt K."/>
            <person name="Kuruganti S."/>
            <person name="Aradhya M.K."/>
            <person name="Leslie C.A."/>
            <person name="Dandekar A.M."/>
            <person name="Salzberg S.L."/>
            <person name="Wegrzyn J.L."/>
            <person name="Langley C.H."/>
            <person name="Neale D.B."/>
        </authorList>
    </citation>
    <scope>NUCLEOTIDE SEQUENCE</scope>
    <source>
        <tissue evidence="2">Leaves</tissue>
    </source>
</reference>
<proteinExistence type="predicted"/>
<dbReference type="EMBL" id="LIHL02000010">
    <property type="protein sequence ID" value="KAF5457496.1"/>
    <property type="molecule type" value="Genomic_DNA"/>
</dbReference>
<dbReference type="PANTHER" id="PTHR11439">
    <property type="entry name" value="GAG-POL-RELATED RETROTRANSPOSON"/>
    <property type="match status" value="1"/>
</dbReference>
<dbReference type="Proteomes" id="UP000619265">
    <property type="component" value="Unassembled WGS sequence"/>
</dbReference>
<reference evidence="2" key="2">
    <citation type="submission" date="2020-03" db="EMBL/GenBank/DDBJ databases">
        <title>Walnut 2.0.</title>
        <authorList>
            <person name="Marrano A."/>
            <person name="Britton M."/>
            <person name="Zimin A.V."/>
            <person name="Zaini P.A."/>
            <person name="Workman R."/>
            <person name="Puiu D."/>
            <person name="Bianco L."/>
            <person name="Allen B.J."/>
            <person name="Troggio M."/>
            <person name="Leslie C.A."/>
            <person name="Timp W."/>
            <person name="Dendekar A."/>
            <person name="Salzberg S.L."/>
            <person name="Neale D.B."/>
        </authorList>
    </citation>
    <scope>NUCLEOTIDE SEQUENCE</scope>
    <source>
        <tissue evidence="2">Leaves</tissue>
    </source>
</reference>
<feature type="domain" description="Reverse transcriptase Ty1/copia-type" evidence="1">
    <location>
        <begin position="1"/>
        <end position="142"/>
    </location>
</feature>
<gene>
    <name evidence="2" type="ORF">F2P56_021595</name>
</gene>
<evidence type="ECO:0000313" key="2">
    <source>
        <dbReference type="EMBL" id="KAF5457496.1"/>
    </source>
</evidence>
<dbReference type="Gramene" id="Jr10_05670_p1">
    <property type="protein sequence ID" value="cds.Jr10_05670_p1"/>
    <property type="gene ID" value="Jr10_05670"/>
</dbReference>
<name>A0A833X478_JUGRE</name>
<feature type="non-terminal residue" evidence="2">
    <location>
        <position position="1"/>
    </location>
</feature>
<evidence type="ECO:0000313" key="3">
    <source>
        <dbReference type="Proteomes" id="UP000619265"/>
    </source>
</evidence>
<dbReference type="AlphaFoldDB" id="A0A833X478"/>
<sequence>MEQPPGYVDSRFPNHVCKLKKSLYSLKQAPRAWFHRFSSFMLRLGFLCSRADTSLFVLIRSSSIIYLLLYVDDIVVTGNDDALLRDFIQRLHREFATKDLGPLSYFLGLEVSSSATGLFLSQAKYAHDILARAQLLDSKPYLTITRLDLAYAVNSVSQYMQSPTVDHFQAVKRILCNVKGTLHYGLSFSHSPPTSILAYSNVDWAGYPDTHCSTSGYAIFLGENLVSWSAKKQPTVSHSSCEFEYRALALMASEVTWLSHLLRDLKVSLNHRPLLLCDNKSAIFLALNLVSHKRAKHIDLDYHIVRDLAASGAIQPQYVPSHLQ</sequence>
<comment type="caution">
    <text evidence="2">The sequence shown here is derived from an EMBL/GenBank/DDBJ whole genome shotgun (WGS) entry which is preliminary data.</text>
</comment>